<dbReference type="AlphaFoldDB" id="A0A1Z3HH05"/>
<name>A0A1Z3HH05_9CYAN</name>
<keyword evidence="2" id="KW-1185">Reference proteome</keyword>
<dbReference type="GO" id="GO:0016740">
    <property type="term" value="F:transferase activity"/>
    <property type="evidence" value="ECO:0007669"/>
    <property type="project" value="UniProtKB-KW"/>
</dbReference>
<proteinExistence type="predicted"/>
<keyword evidence="1" id="KW-0808">Transferase</keyword>
<dbReference type="EMBL" id="CP021983">
    <property type="protein sequence ID" value="ASC69574.1"/>
    <property type="molecule type" value="Genomic_DNA"/>
</dbReference>
<sequence>MKLFHYVRRDRAENFGDRLNLWLWPRQLPNAFEADEGVTFVGIGTLINHLLPQRLTTPEAIIFSTGVGYERPLERLPATWRIYCVRGPLSAQALGLSKQQGIADGGLLVSRHWPPATQRHTPVAFMPHIHHASREYEPERTLKQLLAYRAARDKA</sequence>
<dbReference type="EC" id="2.5.1.98" evidence="1"/>
<dbReference type="Proteomes" id="UP000191901">
    <property type="component" value="Chromosome"/>
</dbReference>
<protein>
    <submittedName>
        <fullName evidence="1">Exopolysaccharide glucosyl ketal-pyruvate-transferase</fullName>
        <ecNumber evidence="1">2.5.1.98</ecNumber>
    </submittedName>
</protein>
<accession>A0A1Z3HH05</accession>
<dbReference type="KEGG" id="hhg:XM38_005010"/>
<organism evidence="1 2">
    <name type="scientific">Halomicronema hongdechloris C2206</name>
    <dbReference type="NCBI Taxonomy" id="1641165"/>
    <lineage>
        <taxon>Bacteria</taxon>
        <taxon>Bacillati</taxon>
        <taxon>Cyanobacteriota</taxon>
        <taxon>Cyanophyceae</taxon>
        <taxon>Nodosilineales</taxon>
        <taxon>Nodosilineaceae</taxon>
        <taxon>Halomicronema</taxon>
    </lineage>
</organism>
<gene>
    <name evidence="1" type="primary">pssM</name>
    <name evidence="1" type="ORF">XM38_005010</name>
</gene>
<evidence type="ECO:0000313" key="1">
    <source>
        <dbReference type="EMBL" id="ASC69574.1"/>
    </source>
</evidence>
<reference evidence="1 2" key="1">
    <citation type="journal article" date="2016" name="Biochim. Biophys. Acta">
        <title>Characterization of red-shifted phycobilisomes isolated from the chlorophyll f-containing cyanobacterium Halomicronema hongdechloris.</title>
        <authorList>
            <person name="Li Y."/>
            <person name="Lin Y."/>
            <person name="Garvey C.J."/>
            <person name="Birch D."/>
            <person name="Corkery R.W."/>
            <person name="Loughlin P.C."/>
            <person name="Scheer H."/>
            <person name="Willows R.D."/>
            <person name="Chen M."/>
        </authorList>
    </citation>
    <scope>NUCLEOTIDE SEQUENCE [LARGE SCALE GENOMIC DNA]</scope>
    <source>
        <strain evidence="1 2">C2206</strain>
    </source>
</reference>
<dbReference type="OrthoDB" id="570175at2"/>
<evidence type="ECO:0000313" key="2">
    <source>
        <dbReference type="Proteomes" id="UP000191901"/>
    </source>
</evidence>
<dbReference type="RefSeq" id="WP_080811853.1">
    <property type="nucleotide sequence ID" value="NZ_CP021983.2"/>
</dbReference>